<dbReference type="Proteomes" id="UP000660554">
    <property type="component" value="Unassembled WGS sequence"/>
</dbReference>
<reference evidence="4" key="2">
    <citation type="submission" date="2024-05" db="EMBL/GenBank/DDBJ databases">
        <title>Whole genome shotgun sequence of Streptomyces cinnamonensis NBRC 15873.</title>
        <authorList>
            <person name="Komaki H."/>
            <person name="Tamura T."/>
        </authorList>
    </citation>
    <scope>NUCLEOTIDE SEQUENCE</scope>
    <source>
        <strain evidence="4 5">NBRC 15873</strain>
    </source>
</reference>
<feature type="domain" description="Beta-ketoacyl synthase-like N-terminal" evidence="1">
    <location>
        <begin position="44"/>
        <end position="168"/>
    </location>
</feature>
<keyword evidence="5" id="KW-1185">Reference proteome</keyword>
<gene>
    <name evidence="2" type="ORF">Scinn_00050</name>
    <name evidence="3" type="ORF">Scinn_00120</name>
    <name evidence="4" type="ORF">Scinn_64610</name>
</gene>
<dbReference type="EMBL" id="BNDV01000016">
    <property type="protein sequence ID" value="GHI16998.1"/>
    <property type="molecule type" value="Genomic_DNA"/>
</dbReference>
<evidence type="ECO:0000313" key="5">
    <source>
        <dbReference type="Proteomes" id="UP000660554"/>
    </source>
</evidence>
<sequence>MTVRVVVAESVVHGAGLVLPPEGTGPAESWFDHRARLGRGYKYLPPACQYLLAAARTALEDSGPEADPLAAAPELRGAVVGTNSAVAALHAAVDETVRREGAAALSPMSVPYFAVNLVAGRLSTEHLLKGFNLTVTSPRVAGVEALHLAALELAAGRAAVTLAGAAEAPDPRAADAEPEAGAALFVLRPGGGPVPAGGRVLRTVLRFVPPPALAAAEGRRLARDSVRQALDALRAGGPAPDEVELLADPSPVGDAVADALRSWCADRAPVSTRWSGARAGALAPVVRLAARPLAAGTGSRLVVTASRAGNIALATAHTPEHTD</sequence>
<dbReference type="RefSeq" id="WP_051734508.1">
    <property type="nucleotide sequence ID" value="NZ_BMRU01000027.1"/>
</dbReference>
<comment type="caution">
    <text evidence="4">The sequence shown here is derived from an EMBL/GenBank/DDBJ whole genome shotgun (WGS) entry which is preliminary data.</text>
</comment>
<dbReference type="Pfam" id="PF00109">
    <property type="entry name" value="ketoacyl-synt"/>
    <property type="match status" value="1"/>
</dbReference>
<accession>A0ABQ3NW43</accession>
<dbReference type="EMBL" id="BNDV01000001">
    <property type="protein sequence ID" value="GHI10549.1"/>
    <property type="molecule type" value="Genomic_DNA"/>
</dbReference>
<reference evidence="5" key="1">
    <citation type="submission" date="2020-09" db="EMBL/GenBank/DDBJ databases">
        <title>Whole genome shotgun sequence of Streptomyces cinnamonensis NBRC 15873.</title>
        <authorList>
            <person name="Komaki H."/>
            <person name="Tamura T."/>
        </authorList>
    </citation>
    <scope>NUCLEOTIDE SEQUENCE [LARGE SCALE GENOMIC DNA]</scope>
    <source>
        <strain evidence="5">NBRC 15873</strain>
    </source>
</reference>
<evidence type="ECO:0000313" key="4">
    <source>
        <dbReference type="EMBL" id="GHI16998.1"/>
    </source>
</evidence>
<proteinExistence type="predicted"/>
<evidence type="ECO:0000259" key="1">
    <source>
        <dbReference type="Pfam" id="PF00109"/>
    </source>
</evidence>
<organism evidence="4 5">
    <name type="scientific">Streptomyces virginiae</name>
    <name type="common">Streptomyces cinnamonensis</name>
    <dbReference type="NCBI Taxonomy" id="1961"/>
    <lineage>
        <taxon>Bacteria</taxon>
        <taxon>Bacillati</taxon>
        <taxon>Actinomycetota</taxon>
        <taxon>Actinomycetes</taxon>
        <taxon>Kitasatosporales</taxon>
        <taxon>Streptomycetaceae</taxon>
        <taxon>Streptomyces</taxon>
    </lineage>
</organism>
<dbReference type="Gene3D" id="3.40.47.10">
    <property type="match status" value="1"/>
</dbReference>
<dbReference type="GeneID" id="86955057"/>
<dbReference type="EMBL" id="BNDV01000001">
    <property type="protein sequence ID" value="GHI10542.1"/>
    <property type="molecule type" value="Genomic_DNA"/>
</dbReference>
<evidence type="ECO:0000313" key="3">
    <source>
        <dbReference type="EMBL" id="GHI10549.1"/>
    </source>
</evidence>
<dbReference type="InterPro" id="IPR016039">
    <property type="entry name" value="Thiolase-like"/>
</dbReference>
<dbReference type="InterPro" id="IPR014030">
    <property type="entry name" value="Ketoacyl_synth_N"/>
</dbReference>
<evidence type="ECO:0000313" key="2">
    <source>
        <dbReference type="EMBL" id="GHI10542.1"/>
    </source>
</evidence>
<protein>
    <recommendedName>
        <fullName evidence="1">Beta-ketoacyl synthase-like N-terminal domain-containing protein</fullName>
    </recommendedName>
</protein>
<dbReference type="SUPFAM" id="SSF53901">
    <property type="entry name" value="Thiolase-like"/>
    <property type="match status" value="1"/>
</dbReference>
<name>A0ABQ3NW43_STRVG</name>